<evidence type="ECO:0000313" key="4">
    <source>
        <dbReference type="Proteomes" id="UP000564704"/>
    </source>
</evidence>
<dbReference type="Gene3D" id="1.10.530.10">
    <property type="match status" value="1"/>
</dbReference>
<proteinExistence type="inferred from homology"/>
<dbReference type="OrthoDB" id="5763339at2"/>
<dbReference type="Proteomes" id="UP000564704">
    <property type="component" value="Unassembled WGS sequence"/>
</dbReference>
<evidence type="ECO:0000256" key="1">
    <source>
        <dbReference type="ARBA" id="ARBA00009387"/>
    </source>
</evidence>
<evidence type="ECO:0000313" key="3">
    <source>
        <dbReference type="EMBL" id="MRU16726.1"/>
    </source>
</evidence>
<sequence>MKLLTICCVTIFILLGAISYAESPQNVRPPEARDGNIPRARWGSLPDGQLWTRAALSALRGHGQALTRSVPKDIRDWCPAYPEAGQKGRQAFWIGLLSALSKHESTYRAAAVGGGGQWYGLLQILPSTARGYGCRARSGAALKNGPDNLSCAIRIMSVTVPRDGVVSRGMRGVAADWGPFHNRRKRGDMMAWLKRQSYCKPMSSVRPRLRPERFTQLNSSD</sequence>
<name>A0A844D068_9RHOB</name>
<reference evidence="3 4" key="1">
    <citation type="submission" date="2019-05" db="EMBL/GenBank/DDBJ databases">
        <title>Roseovarius bejariae sp. nov., a moderately halophylic bacterium isolated from a saline soil in Rambla Salada (Murcia).</title>
        <authorList>
            <person name="Castro D.J."/>
            <person name="Gomez-Altuve A."/>
            <person name="Reina J.C."/>
            <person name="Rodriguez M."/>
            <person name="Sampedro I."/>
            <person name="Llamas I."/>
            <person name="Martinez-Checa F."/>
        </authorList>
    </citation>
    <scope>NUCLEOTIDE SEQUENCE [LARGE SCALE GENOMIC DNA]</scope>
    <source>
        <strain evidence="3 4">A21</strain>
    </source>
</reference>
<dbReference type="SUPFAM" id="SSF53955">
    <property type="entry name" value="Lysozyme-like"/>
    <property type="match status" value="1"/>
</dbReference>
<evidence type="ECO:0000259" key="2">
    <source>
        <dbReference type="Pfam" id="PF01464"/>
    </source>
</evidence>
<dbReference type="InterPro" id="IPR008258">
    <property type="entry name" value="Transglycosylase_SLT_dom_1"/>
</dbReference>
<dbReference type="InterPro" id="IPR023346">
    <property type="entry name" value="Lysozyme-like_dom_sf"/>
</dbReference>
<dbReference type="CDD" id="cd00442">
    <property type="entry name" value="Lyz-like"/>
    <property type="match status" value="1"/>
</dbReference>
<comment type="similarity">
    <text evidence="1">Belongs to the virb1 family.</text>
</comment>
<dbReference type="AlphaFoldDB" id="A0A844D068"/>
<feature type="domain" description="Transglycosylase SLT" evidence="2">
    <location>
        <begin position="90"/>
        <end position="157"/>
    </location>
</feature>
<dbReference type="Pfam" id="PF01464">
    <property type="entry name" value="SLT"/>
    <property type="match status" value="1"/>
</dbReference>
<accession>A0A844D068</accession>
<keyword evidence="4" id="KW-1185">Reference proteome</keyword>
<protein>
    <submittedName>
        <fullName evidence="3">Lytic transglycosylase domain-containing protein</fullName>
    </submittedName>
</protein>
<gene>
    <name evidence="3" type="ORF">FDP25_14895</name>
</gene>
<dbReference type="EMBL" id="SZWE01000002">
    <property type="protein sequence ID" value="MRU16726.1"/>
    <property type="molecule type" value="Genomic_DNA"/>
</dbReference>
<organism evidence="3 4">
    <name type="scientific">Roseovarius bejariae</name>
    <dbReference type="NCBI Taxonomy" id="2576383"/>
    <lineage>
        <taxon>Bacteria</taxon>
        <taxon>Pseudomonadati</taxon>
        <taxon>Pseudomonadota</taxon>
        <taxon>Alphaproteobacteria</taxon>
        <taxon>Rhodobacterales</taxon>
        <taxon>Roseobacteraceae</taxon>
        <taxon>Roseovarius</taxon>
    </lineage>
</organism>
<comment type="caution">
    <text evidence="3">The sequence shown here is derived from an EMBL/GenBank/DDBJ whole genome shotgun (WGS) entry which is preliminary data.</text>
</comment>